<accession>A0A227P1S9</accession>
<sequence>MACPISPDSIIFATIKERLPNDQEISIGGISIFRNTMILPATLANLNRVLTGGSFIKALISNLKLKEISCFHLKSKQGSCSVSLKLPL</sequence>
<gene>
    <name evidence="1" type="ORF">B0A64_17160</name>
</gene>
<evidence type="ECO:0000313" key="2">
    <source>
        <dbReference type="Proteomes" id="UP000214684"/>
    </source>
</evidence>
<dbReference type="AlphaFoldDB" id="A0A227P1S9"/>
<dbReference type="EMBL" id="MUGS01000038">
    <property type="protein sequence ID" value="OXG03642.1"/>
    <property type="molecule type" value="Genomic_DNA"/>
</dbReference>
<dbReference type="Proteomes" id="UP000214684">
    <property type="component" value="Unassembled WGS sequence"/>
</dbReference>
<protein>
    <submittedName>
        <fullName evidence="1">Uncharacterized protein</fullName>
    </submittedName>
</protein>
<name>A0A227P1S9_9FLAO</name>
<proteinExistence type="predicted"/>
<evidence type="ECO:0000313" key="1">
    <source>
        <dbReference type="EMBL" id="OXG03642.1"/>
    </source>
</evidence>
<organism evidence="1 2">
    <name type="scientific">Flavobacterium araucananum</name>
    <dbReference type="NCBI Taxonomy" id="946678"/>
    <lineage>
        <taxon>Bacteria</taxon>
        <taxon>Pseudomonadati</taxon>
        <taxon>Bacteroidota</taxon>
        <taxon>Flavobacteriia</taxon>
        <taxon>Flavobacteriales</taxon>
        <taxon>Flavobacteriaceae</taxon>
        <taxon>Flavobacterium</taxon>
    </lineage>
</organism>
<comment type="caution">
    <text evidence="1">The sequence shown here is derived from an EMBL/GenBank/DDBJ whole genome shotgun (WGS) entry which is preliminary data.</text>
</comment>
<keyword evidence="2" id="KW-1185">Reference proteome</keyword>
<reference evidence="1 2" key="1">
    <citation type="submission" date="2016-11" db="EMBL/GenBank/DDBJ databases">
        <title>Whole genomes of Flavobacteriaceae.</title>
        <authorList>
            <person name="Stine C."/>
            <person name="Li C."/>
            <person name="Tadesse D."/>
        </authorList>
    </citation>
    <scope>NUCLEOTIDE SEQUENCE [LARGE SCALE GENOMIC DNA]</scope>
    <source>
        <strain evidence="1 2">DSM 24704</strain>
    </source>
</reference>